<evidence type="ECO:0000256" key="1">
    <source>
        <dbReference type="ARBA" id="ARBA00022898"/>
    </source>
</evidence>
<accession>A0A3P3XR30</accession>
<evidence type="ECO:0000256" key="3">
    <source>
        <dbReference type="PIRSR" id="PIRSR000390-1"/>
    </source>
</evidence>
<dbReference type="GO" id="GO:0000271">
    <property type="term" value="P:polysaccharide biosynthetic process"/>
    <property type="evidence" value="ECO:0007669"/>
    <property type="project" value="TreeGrafter"/>
</dbReference>
<organism evidence="6">
    <name type="scientific">uncultured spirochete</name>
    <dbReference type="NCBI Taxonomy" id="156406"/>
    <lineage>
        <taxon>Bacteria</taxon>
        <taxon>Pseudomonadati</taxon>
        <taxon>Spirochaetota</taxon>
        <taxon>Spirochaetia</taxon>
        <taxon>Spirochaetales</taxon>
        <taxon>environmental samples</taxon>
    </lineage>
</organism>
<dbReference type="Gene3D" id="3.90.1150.10">
    <property type="entry name" value="Aspartate Aminotransferase, domain 1"/>
    <property type="match status" value="1"/>
</dbReference>
<dbReference type="InterPro" id="IPR000653">
    <property type="entry name" value="DegT/StrS_aminotransferase"/>
</dbReference>
<evidence type="ECO:0000256" key="5">
    <source>
        <dbReference type="RuleBase" id="RU004508"/>
    </source>
</evidence>
<proteinExistence type="inferred from homology"/>
<dbReference type="AlphaFoldDB" id="A0A3P3XR30"/>
<dbReference type="PIRSF" id="PIRSF000390">
    <property type="entry name" value="PLP_StrS"/>
    <property type="match status" value="1"/>
</dbReference>
<dbReference type="InterPro" id="IPR015422">
    <property type="entry name" value="PyrdxlP-dep_Trfase_small"/>
</dbReference>
<evidence type="ECO:0000256" key="2">
    <source>
        <dbReference type="ARBA" id="ARBA00037999"/>
    </source>
</evidence>
<dbReference type="Gene3D" id="3.40.640.10">
    <property type="entry name" value="Type I PLP-dependent aspartate aminotransferase-like (Major domain)"/>
    <property type="match status" value="1"/>
</dbReference>
<feature type="active site" description="Proton acceptor" evidence="3">
    <location>
        <position position="191"/>
    </location>
</feature>
<dbReference type="InterPro" id="IPR015424">
    <property type="entry name" value="PyrdxlP-dep_Trfase"/>
</dbReference>
<gene>
    <name evidence="6" type="primary">degT</name>
    <name evidence="6" type="ORF">SPIRO4BDMA_50222</name>
</gene>
<dbReference type="EMBL" id="FWDO01000005">
    <property type="protein sequence ID" value="SLM18707.1"/>
    <property type="molecule type" value="Genomic_DNA"/>
</dbReference>
<feature type="modified residue" description="N6-(pyridoxal phosphate)lysine" evidence="4">
    <location>
        <position position="191"/>
    </location>
</feature>
<evidence type="ECO:0000256" key="4">
    <source>
        <dbReference type="PIRSR" id="PIRSR000390-2"/>
    </source>
</evidence>
<dbReference type="GO" id="GO:0008483">
    <property type="term" value="F:transaminase activity"/>
    <property type="evidence" value="ECO:0007669"/>
    <property type="project" value="TreeGrafter"/>
</dbReference>
<keyword evidence="1 4" id="KW-0663">Pyridoxal phosphate</keyword>
<evidence type="ECO:0000313" key="6">
    <source>
        <dbReference type="EMBL" id="SLM18707.1"/>
    </source>
</evidence>
<protein>
    <submittedName>
        <fullName evidence="6">Pleiotropic regulatory protein</fullName>
    </submittedName>
</protein>
<reference evidence="6" key="1">
    <citation type="submission" date="2017-02" db="EMBL/GenBank/DDBJ databases">
        <authorList>
            <person name="Regsiter A."/>
            <person name="William W."/>
        </authorList>
    </citation>
    <scope>NUCLEOTIDE SEQUENCE</scope>
    <source>
        <strain evidence="6">BdmA 4</strain>
    </source>
</reference>
<dbReference type="PANTHER" id="PTHR30244:SF36">
    <property type="entry name" value="3-OXO-GLUCOSE-6-PHOSPHATE:GLUTAMATE AMINOTRANSFERASE"/>
    <property type="match status" value="1"/>
</dbReference>
<name>A0A3P3XR30_9SPIR</name>
<dbReference type="GO" id="GO:0030170">
    <property type="term" value="F:pyridoxal phosphate binding"/>
    <property type="evidence" value="ECO:0007669"/>
    <property type="project" value="TreeGrafter"/>
</dbReference>
<dbReference type="InterPro" id="IPR015421">
    <property type="entry name" value="PyrdxlP-dep_Trfase_major"/>
</dbReference>
<dbReference type="Pfam" id="PF01041">
    <property type="entry name" value="DegT_DnrJ_EryC1"/>
    <property type="match status" value="1"/>
</dbReference>
<dbReference type="SUPFAM" id="SSF53383">
    <property type="entry name" value="PLP-dependent transferases"/>
    <property type="match status" value="1"/>
</dbReference>
<dbReference type="CDD" id="cd00616">
    <property type="entry name" value="AHBA_syn"/>
    <property type="match status" value="1"/>
</dbReference>
<sequence length="368" mass="41731">MDNIPFNNLYEGINPIYSEIMDKIGELIKTAEFIGGKEVELFEKEYAEWTHTKYVVGASNGTDAIIIALKALGVGPGDKVLVPDNTFIATAEAVTAVGAEVDFIDIESDYYAMDPIQVEEYLKSTKGRNVKAIIPVHLYGQMANMPVLREIADKYGIKVIEDSAQAHGSKLLGNQPGYWGDIATYSFYPGKNLGAFGDAGAIATNNPDLYKKCRMLVNHGRWHEKYTHEIEGYNMRLDTIQAAILRIKLQYIDEWTQNRKEKVSKYLHLLAGIDSVISPRVRREAEPVWHIFPVLCKDRDSTIERFKKAKISYGIHYPVPLHLQPAYNYKSYRANDYPVAEMISSRELSLPLWPEINEDILKYITECL</sequence>
<dbReference type="PANTHER" id="PTHR30244">
    <property type="entry name" value="TRANSAMINASE"/>
    <property type="match status" value="1"/>
</dbReference>
<comment type="similarity">
    <text evidence="2 5">Belongs to the DegT/DnrJ/EryC1 family.</text>
</comment>